<dbReference type="EMBL" id="FOPK01000006">
    <property type="protein sequence ID" value="SFG64499.1"/>
    <property type="molecule type" value="Genomic_DNA"/>
</dbReference>
<dbReference type="Proteomes" id="UP000185487">
    <property type="component" value="Chromosome"/>
</dbReference>
<dbReference type="EMBL" id="CP015367">
    <property type="protein sequence ID" value="APT31392.1"/>
    <property type="molecule type" value="Genomic_DNA"/>
</dbReference>
<protein>
    <submittedName>
        <fullName evidence="2">Uncharacterized protein</fullName>
    </submittedName>
</protein>
<evidence type="ECO:0000313" key="2">
    <source>
        <dbReference type="EMBL" id="SFG64499.1"/>
    </source>
</evidence>
<proteinExistence type="predicted"/>
<organism evidence="2 4">
    <name type="scientific">Methylobacterium phyllosphaerae</name>
    <dbReference type="NCBI Taxonomy" id="418223"/>
    <lineage>
        <taxon>Bacteria</taxon>
        <taxon>Pseudomonadati</taxon>
        <taxon>Pseudomonadota</taxon>
        <taxon>Alphaproteobacteria</taxon>
        <taxon>Hyphomicrobiales</taxon>
        <taxon>Methylobacteriaceae</taxon>
        <taxon>Methylobacterium</taxon>
    </lineage>
</organism>
<reference evidence="2 4" key="2">
    <citation type="submission" date="2016-10" db="EMBL/GenBank/DDBJ databases">
        <authorList>
            <person name="Varghese N."/>
            <person name="Submissions S."/>
        </authorList>
    </citation>
    <scope>NUCLEOTIDE SEQUENCE [LARGE SCALE GENOMIC DNA]</scope>
    <source>
        <strain evidence="2 4">CBMB27</strain>
    </source>
</reference>
<gene>
    <name evidence="1" type="ORF">MCBMB27_02101</name>
    <name evidence="2" type="ORF">SAMN05192567_10650</name>
</gene>
<dbReference type="KEGG" id="mphy:MCBMB27_02101"/>
<keyword evidence="3" id="KW-1185">Reference proteome</keyword>
<dbReference type="Proteomes" id="UP000199140">
    <property type="component" value="Unassembled WGS sequence"/>
</dbReference>
<sequence length="185" mass="20194">MSTARRLSAFVRRRPWAALAPALGLELLDALAHGWVEDLGRIDRSQPHRVAAQRNAGHFPLAAICAKRMDIHTVEPARICGQLLLLTCPVQPHAFDHGAHHNPSLAGVFERGEWAAVEVEALQRRGGSIPAVAVASVEQPIGYSREHIPGDLAGAFKGSLCLRLFALSPNLSEQFPRQPVEFLVR</sequence>
<accession>A0AAE8L5R5</accession>
<name>A0AAE8L5R5_9HYPH</name>
<reference evidence="1 3" key="1">
    <citation type="submission" date="2016-04" db="EMBL/GenBank/DDBJ databases">
        <title>Complete genome sequencing and analysis of CBMB27, Methylobacterium phyllosphaerae isolated from leaf tissues of rice (Oryza sativa L.).</title>
        <authorList>
            <person name="Lee Y."/>
            <person name="Hwangbo K."/>
            <person name="Chung H."/>
            <person name="Yoo J."/>
            <person name="Kim K.Y."/>
            <person name="Sa T.M."/>
            <person name="Um Y."/>
            <person name="Madhaiyan M."/>
        </authorList>
    </citation>
    <scope>NUCLEOTIDE SEQUENCE [LARGE SCALE GENOMIC DNA]</scope>
    <source>
        <strain evidence="1 3">CBMB27</strain>
    </source>
</reference>
<evidence type="ECO:0000313" key="1">
    <source>
        <dbReference type="EMBL" id="APT31392.1"/>
    </source>
</evidence>
<evidence type="ECO:0000313" key="3">
    <source>
        <dbReference type="Proteomes" id="UP000185487"/>
    </source>
</evidence>
<evidence type="ECO:0000313" key="4">
    <source>
        <dbReference type="Proteomes" id="UP000199140"/>
    </source>
</evidence>
<dbReference type="AlphaFoldDB" id="A0AAE8L5R5"/>